<dbReference type="Proteomes" id="UP000050761">
    <property type="component" value="Unassembled WGS sequence"/>
</dbReference>
<reference evidence="7 8" key="1">
    <citation type="submission" date="2018-11" db="EMBL/GenBank/DDBJ databases">
        <authorList>
            <consortium name="Pathogen Informatics"/>
        </authorList>
    </citation>
    <scope>NUCLEOTIDE SEQUENCE [LARGE SCALE GENOMIC DNA]</scope>
</reference>
<reference evidence="9" key="2">
    <citation type="submission" date="2019-09" db="UniProtKB">
        <authorList>
            <consortium name="WormBaseParasite"/>
        </authorList>
    </citation>
    <scope>IDENTIFICATION</scope>
</reference>
<feature type="transmembrane region" description="Helical" evidence="6">
    <location>
        <begin position="99"/>
        <end position="120"/>
    </location>
</feature>
<dbReference type="PANTHER" id="PTHR22945">
    <property type="entry name" value="SERPENTINE RECEPTOR, CLASS D DELTA"/>
    <property type="match status" value="1"/>
</dbReference>
<keyword evidence="5 6" id="KW-0472">Membrane</keyword>
<dbReference type="AlphaFoldDB" id="A0A183GEY6"/>
<evidence type="ECO:0000313" key="9">
    <source>
        <dbReference type="WBParaSite" id="HPBE_0002093201-mRNA-1"/>
    </source>
</evidence>
<dbReference type="PANTHER" id="PTHR22945:SF90">
    <property type="entry name" value="G_PROTEIN_RECEP_F1_2 DOMAIN-CONTAINING PROTEIN"/>
    <property type="match status" value="1"/>
</dbReference>
<evidence type="ECO:0000256" key="5">
    <source>
        <dbReference type="ARBA" id="ARBA00023136"/>
    </source>
</evidence>
<feature type="transmembrane region" description="Helical" evidence="6">
    <location>
        <begin position="181"/>
        <end position="201"/>
    </location>
</feature>
<accession>A0A3P8CMX9</accession>
<dbReference type="InterPro" id="IPR050920">
    <property type="entry name" value="Nematode_rcpt-like_delta"/>
</dbReference>
<dbReference type="OrthoDB" id="5859769at2759"/>
<dbReference type="EMBL" id="UZAH01032556">
    <property type="protein sequence ID" value="VDP22528.1"/>
    <property type="molecule type" value="Genomic_DNA"/>
</dbReference>
<comment type="subcellular location">
    <subcellularLocation>
        <location evidence="1">Membrane</location>
        <topology evidence="1">Multi-pass membrane protein</topology>
    </subcellularLocation>
</comment>
<dbReference type="InterPro" id="IPR019421">
    <property type="entry name" value="7TM_GPCR_serpentine_rcpt_Srd"/>
</dbReference>
<accession>A0A183GEY6</accession>
<gene>
    <name evidence="7" type="ORF">HPBE_LOCUS20931</name>
</gene>
<evidence type="ECO:0000256" key="3">
    <source>
        <dbReference type="ARBA" id="ARBA00022692"/>
    </source>
</evidence>
<dbReference type="GO" id="GO:0016020">
    <property type="term" value="C:membrane"/>
    <property type="evidence" value="ECO:0007669"/>
    <property type="project" value="UniProtKB-SubCell"/>
</dbReference>
<feature type="transmembrane region" description="Helical" evidence="6">
    <location>
        <begin position="43"/>
        <end position="62"/>
    </location>
</feature>
<evidence type="ECO:0000256" key="6">
    <source>
        <dbReference type="SAM" id="Phobius"/>
    </source>
</evidence>
<dbReference type="Pfam" id="PF10317">
    <property type="entry name" value="7TM_GPCR_Srd"/>
    <property type="match status" value="1"/>
</dbReference>
<protein>
    <submittedName>
        <fullName evidence="9">G protein-coupled receptor</fullName>
    </submittedName>
</protein>
<evidence type="ECO:0000256" key="2">
    <source>
        <dbReference type="ARBA" id="ARBA00009166"/>
    </source>
</evidence>
<evidence type="ECO:0000256" key="1">
    <source>
        <dbReference type="ARBA" id="ARBA00004141"/>
    </source>
</evidence>
<sequence length="236" mass="26759">MSGRSFRISMVLHCYAHSLWSLLFSFSYRYYILSHSPPTTRTVIAIILLIYMPSAFQLVSFYCAGDDADDVGSAIAAKFHYVIEDGSFSGILNIMDLKALFTILHMTLPVFPIYIAILVLRSATMSKLNNQVNMSENCRHFHTQLLKALTYHACLPIFYIVAVVGFALGQLGIYHHPILEYSVATVAILPLLSPLTSLRFIRPYREWICSKLHQHSSISFKSEVTRGRTLNLNTKF</sequence>
<keyword evidence="3 6" id="KW-0812">Transmembrane</keyword>
<name>A0A183GEY6_HELPZ</name>
<keyword evidence="4 6" id="KW-1133">Transmembrane helix</keyword>
<dbReference type="WBParaSite" id="HPBE_0002093201-mRNA-1">
    <property type="protein sequence ID" value="HPBE_0002093201-mRNA-1"/>
    <property type="gene ID" value="HPBE_0002093201"/>
</dbReference>
<evidence type="ECO:0000313" key="8">
    <source>
        <dbReference type="Proteomes" id="UP000050761"/>
    </source>
</evidence>
<organism evidence="8 9">
    <name type="scientific">Heligmosomoides polygyrus</name>
    <name type="common">Parasitic roundworm</name>
    <dbReference type="NCBI Taxonomy" id="6339"/>
    <lineage>
        <taxon>Eukaryota</taxon>
        <taxon>Metazoa</taxon>
        <taxon>Ecdysozoa</taxon>
        <taxon>Nematoda</taxon>
        <taxon>Chromadorea</taxon>
        <taxon>Rhabditida</taxon>
        <taxon>Rhabditina</taxon>
        <taxon>Rhabditomorpha</taxon>
        <taxon>Strongyloidea</taxon>
        <taxon>Heligmosomidae</taxon>
        <taxon>Heligmosomoides</taxon>
    </lineage>
</organism>
<comment type="similarity">
    <text evidence="2">Belongs to the nematode receptor-like protein srd family.</text>
</comment>
<evidence type="ECO:0000313" key="7">
    <source>
        <dbReference type="EMBL" id="VDP22528.1"/>
    </source>
</evidence>
<evidence type="ECO:0000256" key="4">
    <source>
        <dbReference type="ARBA" id="ARBA00022989"/>
    </source>
</evidence>
<proteinExistence type="inferred from homology"/>
<feature type="transmembrane region" description="Helical" evidence="6">
    <location>
        <begin position="149"/>
        <end position="169"/>
    </location>
</feature>
<keyword evidence="8" id="KW-1185">Reference proteome</keyword>